<dbReference type="PANTHER" id="PTHR30126:SF21">
    <property type="entry name" value="TRANSCRIPTIONAL REGULATOR-RELATED"/>
    <property type="match status" value="1"/>
</dbReference>
<evidence type="ECO:0000256" key="2">
    <source>
        <dbReference type="ARBA" id="ARBA00023015"/>
    </source>
</evidence>
<dbReference type="EMBL" id="CP018799">
    <property type="protein sequence ID" value="ATX80528.1"/>
    <property type="molecule type" value="Genomic_DNA"/>
</dbReference>
<feature type="domain" description="HTH lysR-type" evidence="5">
    <location>
        <begin position="1"/>
        <end position="58"/>
    </location>
</feature>
<dbReference type="InterPro" id="IPR000847">
    <property type="entry name" value="LysR_HTH_N"/>
</dbReference>
<reference evidence="6 7" key="1">
    <citation type="submission" date="2016-12" db="EMBL/GenBank/DDBJ databases">
        <title>Isolation and genomic insights into novel planktonic Zetaproteobacteria from stratified waters of the Chesapeake Bay.</title>
        <authorList>
            <person name="McAllister S.M."/>
            <person name="Kato S."/>
            <person name="Chan C.S."/>
            <person name="Chiu B.K."/>
            <person name="Field E.K."/>
        </authorList>
    </citation>
    <scope>NUCLEOTIDE SEQUENCE [LARGE SCALE GENOMIC DNA]</scope>
    <source>
        <strain evidence="6 7">CP-5</strain>
    </source>
</reference>
<proteinExistence type="inferred from homology"/>
<dbReference type="GO" id="GO:0003700">
    <property type="term" value="F:DNA-binding transcription factor activity"/>
    <property type="evidence" value="ECO:0007669"/>
    <property type="project" value="InterPro"/>
</dbReference>
<keyword evidence="4" id="KW-0804">Transcription</keyword>
<evidence type="ECO:0000256" key="1">
    <source>
        <dbReference type="ARBA" id="ARBA00009437"/>
    </source>
</evidence>
<dbReference type="Gene3D" id="3.40.190.10">
    <property type="entry name" value="Periplasmic binding protein-like II"/>
    <property type="match status" value="2"/>
</dbReference>
<evidence type="ECO:0000313" key="6">
    <source>
        <dbReference type="EMBL" id="ATX80528.1"/>
    </source>
</evidence>
<keyword evidence="3" id="KW-0238">DNA-binding</keyword>
<dbReference type="GO" id="GO:0000976">
    <property type="term" value="F:transcription cis-regulatory region binding"/>
    <property type="evidence" value="ECO:0007669"/>
    <property type="project" value="TreeGrafter"/>
</dbReference>
<dbReference type="Proteomes" id="UP000231701">
    <property type="component" value="Chromosome"/>
</dbReference>
<dbReference type="PANTHER" id="PTHR30126">
    <property type="entry name" value="HTH-TYPE TRANSCRIPTIONAL REGULATOR"/>
    <property type="match status" value="1"/>
</dbReference>
<evidence type="ECO:0000313" key="7">
    <source>
        <dbReference type="Proteomes" id="UP000231701"/>
    </source>
</evidence>
<dbReference type="CDD" id="cd05466">
    <property type="entry name" value="PBP2_LTTR_substrate"/>
    <property type="match status" value="1"/>
</dbReference>
<dbReference type="InterPro" id="IPR036390">
    <property type="entry name" value="WH_DNA-bd_sf"/>
</dbReference>
<comment type="similarity">
    <text evidence="1">Belongs to the LysR transcriptional regulatory family.</text>
</comment>
<evidence type="ECO:0000256" key="4">
    <source>
        <dbReference type="ARBA" id="ARBA00023163"/>
    </source>
</evidence>
<dbReference type="AlphaFoldDB" id="A0A2K8KZT3"/>
<organism evidence="6 7">
    <name type="scientific">Mariprofundus aestuarium</name>
    <dbReference type="NCBI Taxonomy" id="1921086"/>
    <lineage>
        <taxon>Bacteria</taxon>
        <taxon>Pseudomonadati</taxon>
        <taxon>Pseudomonadota</taxon>
        <taxon>Candidatius Mariprofundia</taxon>
        <taxon>Mariprofundales</taxon>
        <taxon>Mariprofundaceae</taxon>
        <taxon>Mariprofundus</taxon>
    </lineage>
</organism>
<dbReference type="InterPro" id="IPR036388">
    <property type="entry name" value="WH-like_DNA-bd_sf"/>
</dbReference>
<evidence type="ECO:0000259" key="5">
    <source>
        <dbReference type="PROSITE" id="PS50931"/>
    </source>
</evidence>
<evidence type="ECO:0000256" key="3">
    <source>
        <dbReference type="ARBA" id="ARBA00023125"/>
    </source>
</evidence>
<dbReference type="PRINTS" id="PR00039">
    <property type="entry name" value="HTHLYSR"/>
</dbReference>
<dbReference type="PROSITE" id="PS50931">
    <property type="entry name" value="HTH_LYSR"/>
    <property type="match status" value="1"/>
</dbReference>
<gene>
    <name evidence="6" type="ORF">Ga0123461_2122</name>
</gene>
<protein>
    <submittedName>
        <fullName evidence="6">Transcriptional regulator, LysR family</fullName>
    </submittedName>
</protein>
<accession>A0A2K8KZT3</accession>
<dbReference type="RefSeq" id="WP_100278281.1">
    <property type="nucleotide sequence ID" value="NZ_CP018799.1"/>
</dbReference>
<dbReference type="Pfam" id="PF03466">
    <property type="entry name" value="LysR_substrate"/>
    <property type="match status" value="1"/>
</dbReference>
<dbReference type="InterPro" id="IPR005119">
    <property type="entry name" value="LysR_subst-bd"/>
</dbReference>
<dbReference type="SUPFAM" id="SSF53850">
    <property type="entry name" value="Periplasmic binding protein-like II"/>
    <property type="match status" value="1"/>
</dbReference>
<keyword evidence="7" id="KW-1185">Reference proteome</keyword>
<dbReference type="Pfam" id="PF00126">
    <property type="entry name" value="HTH_1"/>
    <property type="match status" value="1"/>
</dbReference>
<keyword evidence="2" id="KW-0805">Transcription regulation</keyword>
<dbReference type="SUPFAM" id="SSF46785">
    <property type="entry name" value="Winged helix' DNA-binding domain"/>
    <property type="match status" value="1"/>
</dbReference>
<dbReference type="KEGG" id="maes:Ga0123461_2122"/>
<sequence length="285" mass="31187">MDVDLIRTFIQVAKTRHFRKAAEQLFLTQSAVSARIKLLEERLGAKLFERSKHQVSLTTAGVRFMTHAENLMASWALACQEVRLPESATSALVVGATDTLWNIFLTDWIIENSAIFPQMMIHSELHTADSLMPSLLDGSLDIAVMFDAPALPRLHVEELGDIPLIMVANREGLSPEEALASRFVDVDWGETFAVAMQQHYGGEVPALLHTSVGKVALEVILKSGGAAYLPQPMVASHLSGRTLFPVAGSPVIVRPVYAARLSGKENDETLNSTVALMRSCLNSRL</sequence>
<dbReference type="Gene3D" id="1.10.10.10">
    <property type="entry name" value="Winged helix-like DNA-binding domain superfamily/Winged helix DNA-binding domain"/>
    <property type="match status" value="1"/>
</dbReference>
<name>A0A2K8KZT3_MARES</name>
<dbReference type="FunFam" id="1.10.10.10:FF:000001">
    <property type="entry name" value="LysR family transcriptional regulator"/>
    <property type="match status" value="1"/>
</dbReference>
<dbReference type="OrthoDB" id="5291518at2"/>